<dbReference type="InterPro" id="IPR036770">
    <property type="entry name" value="Ankyrin_rpt-contain_sf"/>
</dbReference>
<dbReference type="Gene3D" id="1.25.40.20">
    <property type="entry name" value="Ankyrin repeat-containing domain"/>
    <property type="match status" value="2"/>
</dbReference>
<evidence type="ECO:0000313" key="4">
    <source>
        <dbReference type="Proteomes" id="UP001369086"/>
    </source>
</evidence>
<dbReference type="PANTHER" id="PTHR24176">
    <property type="entry name" value="ANKYRIN REPEAT DOMAIN-CONTAINING PROTEIN 31-RELATED"/>
    <property type="match status" value="1"/>
</dbReference>
<feature type="region of interest" description="Disordered" evidence="2">
    <location>
        <begin position="585"/>
        <end position="605"/>
    </location>
</feature>
<feature type="compositionally biased region" description="Basic and acidic residues" evidence="2">
    <location>
        <begin position="585"/>
        <end position="604"/>
    </location>
</feature>
<sequence length="749" mass="82436">MMIGDGGEVDLSDCDSLVADSESDVDEELYMNRQELLCVMKDRADSSHSNKRFPSIQNGIQGDFSPEMQMLSKLSLEDKQKDQSITQKINVNAVMTGDEGSPSLLRFGITCAATASNVNNSLMDYTGMSNENTEFCVTEKRINFTTQTTSEEMEFSSCRNDSLQMCLTTSATSAVLSENSFTAKREGTATEEKSEEYLTLTETQVTPIHLLPATMPKTCRAKFDLLSTNETCTEKDNSTKVADLLKPLSNDSVIGTPLHMSSFKCLLKSQNTLSAEGESDSQENTLPNKLLTQLNSIPSRSPLDPNMNLQDEGECSVVLSSTAEEELASESFKNYSTEGQSKNDNSDTSKDMSCTSITLSNQDWSCIGGEGRAKQYRLQQIAYSKLPELEKSERSGLAEEKTSNKISSAPTFSSVLQDSNTGHDVVKPTFVVQEYSSEISSITSRNPSQIGKEVDQKSAIRWTALHEASLAGSYTVALELLKAGAEVKCKGRGGITPLHHAAKQGHHLMVNLLLQNGADPLLKNDEGKTPWEEASDNQLAELIKSYPLKPETSDSQTGSHQINMKGSVECNKPERITRSNGKRYVQEGGKKNTEETCQEPEKHSTVITGNISKSSKPIRNNNRSCCQLNKEGLQENAENKEMSLKSKSGKNLTITAIHRRNVYGETLLHKAVQDGDRQMVSGMLKVGASANRADYAGTIKYYNQGSYGHGNPGKVIEFENGDFQAWKKNTRLKSWKSHEKIAVKMFNII</sequence>
<dbReference type="InterPro" id="IPR002110">
    <property type="entry name" value="Ankyrin_rpt"/>
</dbReference>
<dbReference type="PROSITE" id="PS50297">
    <property type="entry name" value="ANK_REP_REGION"/>
    <property type="match status" value="2"/>
</dbReference>
<evidence type="ECO:0000256" key="1">
    <source>
        <dbReference type="PROSITE-ProRule" id="PRU00023"/>
    </source>
</evidence>
<evidence type="ECO:0000313" key="3">
    <source>
        <dbReference type="EMBL" id="KAK6494884.1"/>
    </source>
</evidence>
<dbReference type="SMART" id="SM00248">
    <property type="entry name" value="ANK"/>
    <property type="match status" value="3"/>
</dbReference>
<protein>
    <submittedName>
        <fullName evidence="3">Ankyrin repeat domain-containing protein 31-like</fullName>
    </submittedName>
</protein>
<feature type="repeat" description="ANK" evidence="1">
    <location>
        <begin position="493"/>
        <end position="525"/>
    </location>
</feature>
<organism evidence="3 4">
    <name type="scientific">Huso huso</name>
    <name type="common">Beluga</name>
    <name type="synonym">Acipenser huso</name>
    <dbReference type="NCBI Taxonomy" id="61971"/>
    <lineage>
        <taxon>Eukaryota</taxon>
        <taxon>Metazoa</taxon>
        <taxon>Chordata</taxon>
        <taxon>Craniata</taxon>
        <taxon>Vertebrata</taxon>
        <taxon>Euteleostomi</taxon>
        <taxon>Actinopterygii</taxon>
        <taxon>Chondrostei</taxon>
        <taxon>Acipenseriformes</taxon>
        <taxon>Acipenseridae</taxon>
        <taxon>Huso</taxon>
    </lineage>
</organism>
<dbReference type="SUPFAM" id="SSF48403">
    <property type="entry name" value="Ankyrin repeat"/>
    <property type="match status" value="1"/>
</dbReference>
<gene>
    <name evidence="3" type="ORF">HHUSO_G1518</name>
</gene>
<reference evidence="3 4" key="1">
    <citation type="submission" date="2021-05" db="EMBL/GenBank/DDBJ databases">
        <authorList>
            <person name="Zahm M."/>
            <person name="Klopp C."/>
            <person name="Cabau C."/>
            <person name="Kuhl H."/>
            <person name="Suciu R."/>
            <person name="Ciorpac M."/>
            <person name="Holostenco D."/>
            <person name="Gessner J."/>
            <person name="Wuertz S."/>
            <person name="Hohne C."/>
            <person name="Stock M."/>
            <person name="Gislard M."/>
            <person name="Lluch J."/>
            <person name="Milhes M."/>
            <person name="Lampietro C."/>
            <person name="Lopez Roques C."/>
            <person name="Donnadieu C."/>
            <person name="Du K."/>
            <person name="Schartl M."/>
            <person name="Guiguen Y."/>
        </authorList>
    </citation>
    <scope>NUCLEOTIDE SEQUENCE [LARGE SCALE GENOMIC DNA]</scope>
    <source>
        <strain evidence="3">Hh-F2</strain>
        <tissue evidence="3">Blood</tissue>
    </source>
</reference>
<accession>A0ABR1ACR1</accession>
<keyword evidence="4" id="KW-1185">Reference proteome</keyword>
<evidence type="ECO:0000256" key="2">
    <source>
        <dbReference type="SAM" id="MobiDB-lite"/>
    </source>
</evidence>
<dbReference type="Pfam" id="PF12796">
    <property type="entry name" value="Ank_2"/>
    <property type="match status" value="1"/>
</dbReference>
<dbReference type="Proteomes" id="UP001369086">
    <property type="component" value="Unassembled WGS sequence"/>
</dbReference>
<comment type="caution">
    <text evidence="3">The sequence shown here is derived from an EMBL/GenBank/DDBJ whole genome shotgun (WGS) entry which is preliminary data.</text>
</comment>
<dbReference type="EMBL" id="JAHFZB010000001">
    <property type="protein sequence ID" value="KAK6494884.1"/>
    <property type="molecule type" value="Genomic_DNA"/>
</dbReference>
<feature type="region of interest" description="Disordered" evidence="2">
    <location>
        <begin position="329"/>
        <end position="353"/>
    </location>
</feature>
<dbReference type="InterPro" id="IPR042334">
    <property type="entry name" value="ANKRD31"/>
</dbReference>
<keyword evidence="1" id="KW-0040">ANK repeat</keyword>
<dbReference type="PROSITE" id="PS50088">
    <property type="entry name" value="ANK_REPEAT"/>
    <property type="match status" value="2"/>
</dbReference>
<proteinExistence type="predicted"/>
<feature type="repeat" description="ANK" evidence="1">
    <location>
        <begin position="663"/>
        <end position="695"/>
    </location>
</feature>
<feature type="compositionally biased region" description="Polar residues" evidence="2">
    <location>
        <begin position="332"/>
        <end position="343"/>
    </location>
</feature>
<dbReference type="PANTHER" id="PTHR24176:SF14">
    <property type="entry name" value="ANKYRIN REPEAT DOMAIN-CONTAINING PROTEIN 31"/>
    <property type="match status" value="1"/>
</dbReference>
<name>A0ABR1ACR1_HUSHU</name>